<evidence type="ECO:0000256" key="8">
    <source>
        <dbReference type="ARBA" id="ARBA00023136"/>
    </source>
</evidence>
<feature type="domain" description="T-SNARE coiled-coil homology" evidence="12">
    <location>
        <begin position="246"/>
        <end position="308"/>
    </location>
</feature>
<feature type="coiled-coil region" evidence="9">
    <location>
        <begin position="235"/>
        <end position="262"/>
    </location>
</feature>
<comment type="subcellular location">
    <subcellularLocation>
        <location evidence="1">Membrane</location>
        <topology evidence="1">Single-pass type IV membrane protein</topology>
    </subcellularLocation>
</comment>
<evidence type="ECO:0000256" key="4">
    <source>
        <dbReference type="ARBA" id="ARBA00022692"/>
    </source>
</evidence>
<dbReference type="RefSeq" id="XP_005102139.1">
    <property type="nucleotide sequence ID" value="XM_005102082.3"/>
</dbReference>
<dbReference type="Proteomes" id="UP000694888">
    <property type="component" value="Unplaced"/>
</dbReference>
<dbReference type="Pfam" id="PF10496">
    <property type="entry name" value="Syntaxin-18_N"/>
    <property type="match status" value="1"/>
</dbReference>
<proteinExistence type="inferred from homology"/>
<evidence type="ECO:0000313" key="13">
    <source>
        <dbReference type="Proteomes" id="UP000694888"/>
    </source>
</evidence>
<organism evidence="13 14">
    <name type="scientific">Aplysia californica</name>
    <name type="common">California sea hare</name>
    <dbReference type="NCBI Taxonomy" id="6500"/>
    <lineage>
        <taxon>Eukaryota</taxon>
        <taxon>Metazoa</taxon>
        <taxon>Spiralia</taxon>
        <taxon>Lophotrochozoa</taxon>
        <taxon>Mollusca</taxon>
        <taxon>Gastropoda</taxon>
        <taxon>Heterobranchia</taxon>
        <taxon>Euthyneura</taxon>
        <taxon>Tectipleura</taxon>
        <taxon>Aplysiida</taxon>
        <taxon>Aplysioidea</taxon>
        <taxon>Aplysiidae</taxon>
        <taxon>Aplysia</taxon>
    </lineage>
</organism>
<keyword evidence="6 11" id="KW-1133">Transmembrane helix</keyword>
<dbReference type="PROSITE" id="PS50192">
    <property type="entry name" value="T_SNARE"/>
    <property type="match status" value="1"/>
</dbReference>
<evidence type="ECO:0000256" key="9">
    <source>
        <dbReference type="SAM" id="Coils"/>
    </source>
</evidence>
<keyword evidence="8 11" id="KW-0472">Membrane</keyword>
<dbReference type="InterPro" id="IPR019529">
    <property type="entry name" value="Syntaxin-18_N"/>
</dbReference>
<evidence type="ECO:0000256" key="1">
    <source>
        <dbReference type="ARBA" id="ARBA00004211"/>
    </source>
</evidence>
<protein>
    <submittedName>
        <fullName evidence="14">Syntaxin-18</fullName>
    </submittedName>
</protein>
<evidence type="ECO:0000256" key="3">
    <source>
        <dbReference type="ARBA" id="ARBA00022448"/>
    </source>
</evidence>
<dbReference type="Gene3D" id="1.20.5.110">
    <property type="match status" value="1"/>
</dbReference>
<dbReference type="InterPro" id="IPR000727">
    <property type="entry name" value="T_SNARE_dom"/>
</dbReference>
<dbReference type="SUPFAM" id="SSF58038">
    <property type="entry name" value="SNARE fusion complex"/>
    <property type="match status" value="1"/>
</dbReference>
<name>A0ABM0JUZ9_APLCA</name>
<sequence length="338" mass="39000">MADITNLFKAQVKALKLRNKSIAETKTDDVPTNILAKKHESAFESKAKNLVKTITKLRDFLLENRKSYVNSGSLLSAQGSGMSESERDQIDNDAQEIIKSCRDTIVVFRVETDKQKVHPQVKEHRHAVMILVDSYLKAICKVYSEQKAVRVKRVVDRKRISKLEPERKYNHLSRQQLKKNLNIDQDSTEKENVDPSENSGSEIAPVQERRKQQPAPLFDEAPSYNEEEEISPEEAQLFEQENKALYEEMNSMAEEVKHIEGQVVEIAKLQEIFTEKILEQDVQMNQISTTVVGTTENIKDANEEIREAIKKKAEFRVWILFFLVVCSLSLLFLDWYNN</sequence>
<dbReference type="PANTHER" id="PTHR15959:SF0">
    <property type="entry name" value="SYNTAXIN-18"/>
    <property type="match status" value="1"/>
</dbReference>
<dbReference type="PANTHER" id="PTHR15959">
    <property type="entry name" value="SYNTAXIN-18"/>
    <property type="match status" value="1"/>
</dbReference>
<evidence type="ECO:0000256" key="11">
    <source>
        <dbReference type="SAM" id="Phobius"/>
    </source>
</evidence>
<reference evidence="14" key="1">
    <citation type="submission" date="2025-08" db="UniProtKB">
        <authorList>
            <consortium name="RefSeq"/>
        </authorList>
    </citation>
    <scope>IDENTIFICATION</scope>
</reference>
<keyword evidence="13" id="KW-1185">Reference proteome</keyword>
<evidence type="ECO:0000256" key="2">
    <source>
        <dbReference type="ARBA" id="ARBA00009063"/>
    </source>
</evidence>
<keyword evidence="7 9" id="KW-0175">Coiled coil</keyword>
<comment type="similarity">
    <text evidence="2">Belongs to the syntaxin family.</text>
</comment>
<keyword evidence="3" id="KW-0813">Transport</keyword>
<evidence type="ECO:0000256" key="6">
    <source>
        <dbReference type="ARBA" id="ARBA00022989"/>
    </source>
</evidence>
<accession>A0ABM0JUZ9</accession>
<gene>
    <name evidence="14" type="primary">LOC101856355</name>
</gene>
<dbReference type="GeneID" id="101856355"/>
<feature type="transmembrane region" description="Helical" evidence="11">
    <location>
        <begin position="315"/>
        <end position="336"/>
    </location>
</feature>
<evidence type="ECO:0000313" key="14">
    <source>
        <dbReference type="RefSeq" id="XP_005102139.1"/>
    </source>
</evidence>
<evidence type="ECO:0000256" key="5">
    <source>
        <dbReference type="ARBA" id="ARBA00022927"/>
    </source>
</evidence>
<evidence type="ECO:0000256" key="7">
    <source>
        <dbReference type="ARBA" id="ARBA00023054"/>
    </source>
</evidence>
<evidence type="ECO:0000256" key="10">
    <source>
        <dbReference type="SAM" id="MobiDB-lite"/>
    </source>
</evidence>
<evidence type="ECO:0000259" key="12">
    <source>
        <dbReference type="PROSITE" id="PS50192"/>
    </source>
</evidence>
<keyword evidence="4 11" id="KW-0812">Transmembrane</keyword>
<feature type="region of interest" description="Disordered" evidence="10">
    <location>
        <begin position="177"/>
        <end position="233"/>
    </location>
</feature>
<keyword evidence="5" id="KW-0653">Protein transport</keyword>